<organism evidence="2 3">
    <name type="scientific">Terrabacter aeriphilus</name>
    <dbReference type="NCBI Taxonomy" id="515662"/>
    <lineage>
        <taxon>Bacteria</taxon>
        <taxon>Bacillati</taxon>
        <taxon>Actinomycetota</taxon>
        <taxon>Actinomycetes</taxon>
        <taxon>Micrococcales</taxon>
        <taxon>Intrasporangiaceae</taxon>
        <taxon>Terrabacter</taxon>
    </lineage>
</organism>
<dbReference type="Proteomes" id="UP001500427">
    <property type="component" value="Unassembled WGS sequence"/>
</dbReference>
<protein>
    <submittedName>
        <fullName evidence="2">Uncharacterized protein</fullName>
    </submittedName>
</protein>
<dbReference type="EMBL" id="BAABIW010000006">
    <property type="protein sequence ID" value="GAA5018705.1"/>
    <property type="molecule type" value="Genomic_DNA"/>
</dbReference>
<evidence type="ECO:0000256" key="1">
    <source>
        <dbReference type="SAM" id="MobiDB-lite"/>
    </source>
</evidence>
<proteinExistence type="predicted"/>
<feature type="region of interest" description="Disordered" evidence="1">
    <location>
        <begin position="211"/>
        <end position="230"/>
    </location>
</feature>
<accession>A0ABP9J2J3</accession>
<evidence type="ECO:0000313" key="3">
    <source>
        <dbReference type="Proteomes" id="UP001500427"/>
    </source>
</evidence>
<gene>
    <name evidence="2" type="ORF">GCM10023258_05650</name>
</gene>
<comment type="caution">
    <text evidence="2">The sequence shown here is derived from an EMBL/GenBank/DDBJ whole genome shotgun (WGS) entry which is preliminary data.</text>
</comment>
<dbReference type="PROSITE" id="PS51257">
    <property type="entry name" value="PROKAR_LIPOPROTEIN"/>
    <property type="match status" value="1"/>
</dbReference>
<dbReference type="RefSeq" id="WP_345505912.1">
    <property type="nucleotide sequence ID" value="NZ_BAABIW010000006.1"/>
</dbReference>
<feature type="compositionally biased region" description="Pro residues" evidence="1">
    <location>
        <begin position="212"/>
        <end position="230"/>
    </location>
</feature>
<name>A0ABP9J2J3_9MICO</name>
<reference evidence="3" key="1">
    <citation type="journal article" date="2019" name="Int. J. Syst. Evol. Microbiol.">
        <title>The Global Catalogue of Microorganisms (GCM) 10K type strain sequencing project: providing services to taxonomists for standard genome sequencing and annotation.</title>
        <authorList>
            <consortium name="The Broad Institute Genomics Platform"/>
            <consortium name="The Broad Institute Genome Sequencing Center for Infectious Disease"/>
            <person name="Wu L."/>
            <person name="Ma J."/>
        </authorList>
    </citation>
    <scope>NUCLEOTIDE SEQUENCE [LARGE SCALE GENOMIC DNA]</scope>
    <source>
        <strain evidence="3">JCM 17687</strain>
    </source>
</reference>
<keyword evidence="3" id="KW-1185">Reference proteome</keyword>
<sequence>MRRAPAAGAIGLVALAGALALGGCSSGTPAVELSQVVASTGTPAPPNTSTGAPTSTVVVTQVDTRTVTVTSTVVRTTTVVATPAVTVTVLPRPALTTTRVFDRAGAVVDYTALVADVAALDRMPLGGAPAAVRLDELSRRLARLEANGPPPGVDPPSYYGRVGSLRLFADAASGEAEASSPVAVSRYAVIRQETVVLLSVVNGALSTTFTVPPAPPSPSTPVPRASPTPR</sequence>
<evidence type="ECO:0000313" key="2">
    <source>
        <dbReference type="EMBL" id="GAA5018705.1"/>
    </source>
</evidence>